<dbReference type="SUPFAM" id="SSF74653">
    <property type="entry name" value="TolA/TonB C-terminal domain"/>
    <property type="match status" value="1"/>
</dbReference>
<dbReference type="GO" id="GO:0055085">
    <property type="term" value="P:transmembrane transport"/>
    <property type="evidence" value="ECO:0007669"/>
    <property type="project" value="InterPro"/>
</dbReference>
<dbReference type="InterPro" id="IPR037682">
    <property type="entry name" value="TonB_C"/>
</dbReference>
<dbReference type="EMBL" id="RAWK01000094">
    <property type="protein sequence ID" value="RKH65318.1"/>
    <property type="molecule type" value="Genomic_DNA"/>
</dbReference>
<feature type="compositionally biased region" description="Low complexity" evidence="4">
    <location>
        <begin position="52"/>
        <end position="67"/>
    </location>
</feature>
<gene>
    <name evidence="6" type="ORF">D7W81_17065</name>
</gene>
<dbReference type="InterPro" id="IPR018077">
    <property type="entry name" value="Glyco_hydro_fam25_subgr"/>
</dbReference>
<dbReference type="PROSITE" id="PS51904">
    <property type="entry name" value="GLYCOSYL_HYDROL_F25_2"/>
    <property type="match status" value="1"/>
</dbReference>
<feature type="region of interest" description="Disordered" evidence="4">
    <location>
        <begin position="283"/>
        <end position="337"/>
    </location>
</feature>
<comment type="caution">
    <text evidence="6">The sequence shown here is derived from an EMBL/GenBank/DDBJ whole genome shotgun (WGS) entry which is preliminary data.</text>
</comment>
<dbReference type="GO" id="GO:0003796">
    <property type="term" value="F:lysozyme activity"/>
    <property type="evidence" value="ECO:0007669"/>
    <property type="project" value="InterPro"/>
</dbReference>
<dbReference type="InterPro" id="IPR017853">
    <property type="entry name" value="GH"/>
</dbReference>
<keyword evidence="2" id="KW-0378">Hydrolase</keyword>
<dbReference type="Gene3D" id="3.20.20.80">
    <property type="entry name" value="Glycosidases"/>
    <property type="match status" value="1"/>
</dbReference>
<dbReference type="Pfam" id="PF01183">
    <property type="entry name" value="Glyco_hydro_25"/>
    <property type="match status" value="1"/>
</dbReference>
<dbReference type="SMART" id="SM00641">
    <property type="entry name" value="Glyco_25"/>
    <property type="match status" value="1"/>
</dbReference>
<evidence type="ECO:0000256" key="2">
    <source>
        <dbReference type="ARBA" id="ARBA00022801"/>
    </source>
</evidence>
<dbReference type="PANTHER" id="PTHR34135:SF2">
    <property type="entry name" value="LYSOZYME"/>
    <property type="match status" value="1"/>
</dbReference>
<proteinExistence type="inferred from homology"/>
<feature type="region of interest" description="Disordered" evidence="4">
    <location>
        <begin position="52"/>
        <end position="76"/>
    </location>
</feature>
<dbReference type="GO" id="GO:0016998">
    <property type="term" value="P:cell wall macromolecule catabolic process"/>
    <property type="evidence" value="ECO:0007669"/>
    <property type="project" value="InterPro"/>
</dbReference>
<accession>A0A3A8QAW8</accession>
<dbReference type="RefSeq" id="WP_120556455.1">
    <property type="nucleotide sequence ID" value="NZ_RAWK01000094.1"/>
</dbReference>
<evidence type="ECO:0000256" key="4">
    <source>
        <dbReference type="SAM" id="MobiDB-lite"/>
    </source>
</evidence>
<name>A0A3A8QAW8_9BACT</name>
<dbReference type="PANTHER" id="PTHR34135">
    <property type="entry name" value="LYSOZYME"/>
    <property type="match status" value="1"/>
</dbReference>
<evidence type="ECO:0000256" key="3">
    <source>
        <dbReference type="ARBA" id="ARBA00023295"/>
    </source>
</evidence>
<dbReference type="AlphaFoldDB" id="A0A3A8QAW8"/>
<sequence length="423" mass="46516">MAARNSERPRYFRPPVFKPAVSPVRRLVGLVLPLLSLSGISLGAGVVWPRLSQPSEPSQPAQPSQPARTTPLESMPSGFDISHFQAPVDWPTVLKNKPHFVFVKATEGQSFLDPRFQDNWSALANAGVRRGAYHFYRPQDSASAQADFFLKTVRLEPGDLPPVLDVEVTDAVKRDELISGVKAWLTQVEKALQRKPIIYSDTVFWREQLGAGFQDYPLWMAGRVEEEGPWSFWQLGSNGEVKGLSGCVDRDVFLGTEEEFDVFLRTGVQPKPGGVKLPALSRCARPTQSTEPPVPVQVADGGTPSPPDAGTPVPGTKPSKGVPYQEGMTPDPPRLLHPGEPLIYPERALLQGVEGEAILMCTIGTSGAVTNCRAIKFPTGLADALIQMMSTRRYQPMTFKGRTVAVEYPFYINVKLPPGYERR</sequence>
<reference evidence="7" key="1">
    <citation type="submission" date="2018-09" db="EMBL/GenBank/DDBJ databases">
        <authorList>
            <person name="Livingstone P.G."/>
            <person name="Whitworth D.E."/>
        </authorList>
    </citation>
    <scope>NUCLEOTIDE SEQUENCE [LARGE SCALE GENOMIC DNA]</scope>
    <source>
        <strain evidence="7">AB050A</strain>
    </source>
</reference>
<dbReference type="InterPro" id="IPR002053">
    <property type="entry name" value="Glyco_hydro_25"/>
</dbReference>
<keyword evidence="3" id="KW-0326">Glycosidase</keyword>
<dbReference type="Gene3D" id="3.30.1150.10">
    <property type="match status" value="1"/>
</dbReference>
<dbReference type="SUPFAM" id="SSF51445">
    <property type="entry name" value="(Trans)glycosidases"/>
    <property type="match status" value="1"/>
</dbReference>
<dbReference type="Proteomes" id="UP000267003">
    <property type="component" value="Unassembled WGS sequence"/>
</dbReference>
<dbReference type="GO" id="GO:0016052">
    <property type="term" value="P:carbohydrate catabolic process"/>
    <property type="evidence" value="ECO:0007669"/>
    <property type="project" value="TreeGrafter"/>
</dbReference>
<keyword evidence="7" id="KW-1185">Reference proteome</keyword>
<protein>
    <recommendedName>
        <fullName evidence="5">TonB C-terminal domain-containing protein</fullName>
    </recommendedName>
</protein>
<dbReference type="OrthoDB" id="9798192at2"/>
<feature type="domain" description="TonB C-terminal" evidence="5">
    <location>
        <begin position="342"/>
        <end position="410"/>
    </location>
</feature>
<comment type="similarity">
    <text evidence="1">Belongs to the glycosyl hydrolase 25 family.</text>
</comment>
<organism evidence="6 7">
    <name type="scientific">Corallococcus aberystwythensis</name>
    <dbReference type="NCBI Taxonomy" id="2316722"/>
    <lineage>
        <taxon>Bacteria</taxon>
        <taxon>Pseudomonadati</taxon>
        <taxon>Myxococcota</taxon>
        <taxon>Myxococcia</taxon>
        <taxon>Myxococcales</taxon>
        <taxon>Cystobacterineae</taxon>
        <taxon>Myxococcaceae</taxon>
        <taxon>Corallococcus</taxon>
    </lineage>
</organism>
<evidence type="ECO:0000259" key="5">
    <source>
        <dbReference type="Pfam" id="PF03544"/>
    </source>
</evidence>
<dbReference type="Pfam" id="PF03544">
    <property type="entry name" value="TonB_C"/>
    <property type="match status" value="1"/>
</dbReference>
<dbReference type="GO" id="GO:0009253">
    <property type="term" value="P:peptidoglycan catabolic process"/>
    <property type="evidence" value="ECO:0007669"/>
    <property type="project" value="InterPro"/>
</dbReference>
<evidence type="ECO:0000313" key="7">
    <source>
        <dbReference type="Proteomes" id="UP000267003"/>
    </source>
</evidence>
<evidence type="ECO:0000313" key="6">
    <source>
        <dbReference type="EMBL" id="RKH65318.1"/>
    </source>
</evidence>
<evidence type="ECO:0000256" key="1">
    <source>
        <dbReference type="ARBA" id="ARBA00010646"/>
    </source>
</evidence>